<dbReference type="Pfam" id="PF02384">
    <property type="entry name" value="N6_Mtase"/>
    <property type="match status" value="1"/>
</dbReference>
<reference evidence="3 4" key="1">
    <citation type="journal article" date="2019" name="Anaerobe">
        <title>Brachyspira catarrhinii sp. nov., an anaerobic intestinal spirochaete isolated from vervet monkeys may have been misidentified as Brachyspira aalborgi in previous studies.</title>
        <authorList>
            <person name="Phillips N.D."/>
            <person name="La T."/>
            <person name="Hampson D.J."/>
        </authorList>
    </citation>
    <scope>NUCLEOTIDE SEQUENCE [LARGE SCALE GENOMIC DNA]</scope>
    <source>
        <strain evidence="3 4">Z12</strain>
    </source>
</reference>
<protein>
    <submittedName>
        <fullName evidence="3">SAM-dependent DNA methyltransferase</fullName>
    </submittedName>
</protein>
<dbReference type="Gene3D" id="3.40.50.150">
    <property type="entry name" value="Vaccinia Virus protein VP39"/>
    <property type="match status" value="1"/>
</dbReference>
<dbReference type="SUPFAM" id="SSF53335">
    <property type="entry name" value="S-adenosyl-L-methionine-dependent methyltransferases"/>
    <property type="match status" value="1"/>
</dbReference>
<evidence type="ECO:0000256" key="1">
    <source>
        <dbReference type="ARBA" id="ARBA00006594"/>
    </source>
</evidence>
<evidence type="ECO:0000313" key="4">
    <source>
        <dbReference type="Proteomes" id="UP000310168"/>
    </source>
</evidence>
<comment type="caution">
    <text evidence="3">The sequence shown here is derived from an EMBL/GenBank/DDBJ whole genome shotgun (WGS) entry which is preliminary data.</text>
</comment>
<accession>A0ABY2TPB6</accession>
<evidence type="ECO:0000259" key="2">
    <source>
        <dbReference type="Pfam" id="PF02384"/>
    </source>
</evidence>
<dbReference type="RefSeq" id="WP_137999391.1">
    <property type="nucleotide sequence ID" value="NZ_SJDU01000605.1"/>
</dbReference>
<sequence length="239" mass="27855">MNKLKSSKYKNLYNILKNVSYKHTIAKVFYDFIAMTALNIAIGISINMEDKEKRIEQFKKIAVTYDENEMEFFNAFKLGLVNEYQSNRYQDVLGVLFQELELKNDFKGQFFTPYELSYCMNKINFDKSLLESKSFIYCNEPAAGSGGIVIASCQIVEELGYNYAEKLIWNINDLDLMCVYMSFIQLNLIGASALIQHCNTLSMEVFDRFYTLGYILNRCGERLRIEKKCNKMLELIKDI</sequence>
<keyword evidence="3" id="KW-0489">Methyltransferase</keyword>
<dbReference type="InterPro" id="IPR029063">
    <property type="entry name" value="SAM-dependent_MTases_sf"/>
</dbReference>
<evidence type="ECO:0000313" key="3">
    <source>
        <dbReference type="EMBL" id="TKZ24866.1"/>
    </source>
</evidence>
<gene>
    <name evidence="3" type="ORF">EZH24_12590</name>
</gene>
<dbReference type="EMBL" id="SJDU01000605">
    <property type="protein sequence ID" value="TKZ24866.1"/>
    <property type="molecule type" value="Genomic_DNA"/>
</dbReference>
<dbReference type="GO" id="GO:0032259">
    <property type="term" value="P:methylation"/>
    <property type="evidence" value="ECO:0007669"/>
    <property type="project" value="UniProtKB-KW"/>
</dbReference>
<keyword evidence="3" id="KW-0808">Transferase</keyword>
<feature type="domain" description="DNA methylase adenine-specific" evidence="2">
    <location>
        <begin position="104"/>
        <end position="204"/>
    </location>
</feature>
<organism evidence="3 4">
    <name type="scientific">Brachyspira catarrhinii</name>
    <dbReference type="NCBI Taxonomy" id="2528966"/>
    <lineage>
        <taxon>Bacteria</taxon>
        <taxon>Pseudomonadati</taxon>
        <taxon>Spirochaetota</taxon>
        <taxon>Spirochaetia</taxon>
        <taxon>Brachyspirales</taxon>
        <taxon>Brachyspiraceae</taxon>
        <taxon>Brachyspira</taxon>
    </lineage>
</organism>
<keyword evidence="4" id="KW-1185">Reference proteome</keyword>
<name>A0ABY2TPB6_9SPIR</name>
<comment type="similarity">
    <text evidence="1">Belongs to the N(4)/N(6)-methyltransferase family.</text>
</comment>
<dbReference type="Proteomes" id="UP000310168">
    <property type="component" value="Unassembled WGS sequence"/>
</dbReference>
<proteinExistence type="inferred from homology"/>
<dbReference type="InterPro" id="IPR003356">
    <property type="entry name" value="DNA_methylase_A-5"/>
</dbReference>
<dbReference type="GO" id="GO:0008168">
    <property type="term" value="F:methyltransferase activity"/>
    <property type="evidence" value="ECO:0007669"/>
    <property type="project" value="UniProtKB-KW"/>
</dbReference>